<dbReference type="Gene3D" id="3.55.50.30">
    <property type="match status" value="1"/>
</dbReference>
<dbReference type="AlphaFoldDB" id="A0A5B8VSK4"/>
<sequence>MTDPSRFIYLLKCYLEHTCSGEQLQEFATLISRLDDNTLSDLVADNWSHHVAVNKLDDKEATAILDDILKTKSKSDWSADLASNQLSKESSTQTTDDIVEKRINQLRDRYQGQDLAKTPKPDQVMEMAPIGEADNIATVNKYLPINAKRKKSSKLYRVAAAIIGFLILLGAFWQFHSFRQDKTKQLITEANTAQSPKADIAPGTSGAILTLASGKQVILDSLTAKGGQQLLAGTAGAIVELKPGGIEYTGHGASANGPVKYNTLATPASRTFHVKLPDGTEVWLNAASSIRYPVAFNKNQREVTITGEAYFEVAKLQRTDGKGRVPFIVDIQTGRTSKSPSRVEVLGTHFNINAYADQGEIKTTLLEGRVNVYAAASNKATAIVPGDQAVMGTSFNSPVSVHTTDIQKAVAWKNGYFDFNQASLKEVMQQIGRWYNVEIVYAGNVPERKFWGKIQRSLYLTQVLSVLEQVDIHFKIEKNKLIVMP</sequence>
<protein>
    <submittedName>
        <fullName evidence="4">DUF4974 domain-containing protein</fullName>
    </submittedName>
</protein>
<reference evidence="4 5" key="1">
    <citation type="journal article" date="2017" name="Int. J. Syst. Evol. Microbiol.">
        <title>Arachidicoccus ginsenosidivorans sp. nov., with ginsenoside-converting activity isolated from ginseng cultivating soil.</title>
        <authorList>
            <person name="Siddiqi M.Z."/>
            <person name="Aslam Z."/>
            <person name="Im W.T."/>
        </authorList>
    </citation>
    <scope>NUCLEOTIDE SEQUENCE [LARGE SCALE GENOMIC DNA]</scope>
    <source>
        <strain evidence="4 5">Gsoil 809</strain>
    </source>
</reference>
<name>A0A5B8VSK4_9BACT</name>
<dbReference type="OrthoDB" id="646755at2"/>
<keyword evidence="1" id="KW-0472">Membrane</keyword>
<feature type="domain" description="Protein FecR C-terminal" evidence="3">
    <location>
        <begin position="416"/>
        <end position="483"/>
    </location>
</feature>
<evidence type="ECO:0000259" key="2">
    <source>
        <dbReference type="Pfam" id="PF04773"/>
    </source>
</evidence>
<accession>A0A5B8VSK4</accession>
<evidence type="ECO:0000313" key="5">
    <source>
        <dbReference type="Proteomes" id="UP000321291"/>
    </source>
</evidence>
<gene>
    <name evidence="4" type="ORF">FSB73_19815</name>
</gene>
<evidence type="ECO:0000256" key="1">
    <source>
        <dbReference type="SAM" id="Phobius"/>
    </source>
</evidence>
<feature type="transmembrane region" description="Helical" evidence="1">
    <location>
        <begin position="155"/>
        <end position="175"/>
    </location>
</feature>
<dbReference type="InterPro" id="IPR006860">
    <property type="entry name" value="FecR"/>
</dbReference>
<keyword evidence="1" id="KW-0812">Transmembrane</keyword>
<evidence type="ECO:0000313" key="4">
    <source>
        <dbReference type="EMBL" id="QEC73575.1"/>
    </source>
</evidence>
<proteinExistence type="predicted"/>
<dbReference type="InterPro" id="IPR032508">
    <property type="entry name" value="FecR_C"/>
</dbReference>
<dbReference type="Pfam" id="PF04773">
    <property type="entry name" value="FecR"/>
    <property type="match status" value="1"/>
</dbReference>
<keyword evidence="1" id="KW-1133">Transmembrane helix</keyword>
<dbReference type="InterPro" id="IPR012373">
    <property type="entry name" value="Ferrdict_sens_TM"/>
</dbReference>
<feature type="domain" description="FecR protein" evidence="2">
    <location>
        <begin position="263"/>
        <end position="371"/>
    </location>
</feature>
<evidence type="ECO:0000259" key="3">
    <source>
        <dbReference type="Pfam" id="PF16344"/>
    </source>
</evidence>
<keyword evidence="5" id="KW-1185">Reference proteome</keyword>
<dbReference type="PANTHER" id="PTHR30273">
    <property type="entry name" value="PERIPLASMIC SIGNAL SENSOR AND SIGMA FACTOR ACTIVATOR FECR-RELATED"/>
    <property type="match status" value="1"/>
</dbReference>
<dbReference type="KEGG" id="agi:FSB73_19815"/>
<dbReference type="GO" id="GO:0016989">
    <property type="term" value="F:sigma factor antagonist activity"/>
    <property type="evidence" value="ECO:0007669"/>
    <property type="project" value="TreeGrafter"/>
</dbReference>
<organism evidence="4 5">
    <name type="scientific">Arachidicoccus ginsenosidivorans</name>
    <dbReference type="NCBI Taxonomy" id="496057"/>
    <lineage>
        <taxon>Bacteria</taxon>
        <taxon>Pseudomonadati</taxon>
        <taxon>Bacteroidota</taxon>
        <taxon>Chitinophagia</taxon>
        <taxon>Chitinophagales</taxon>
        <taxon>Chitinophagaceae</taxon>
        <taxon>Arachidicoccus</taxon>
    </lineage>
</organism>
<dbReference type="EMBL" id="CP042434">
    <property type="protein sequence ID" value="QEC73575.1"/>
    <property type="molecule type" value="Genomic_DNA"/>
</dbReference>
<dbReference type="RefSeq" id="WP_146786234.1">
    <property type="nucleotide sequence ID" value="NZ_CP042434.1"/>
</dbReference>
<dbReference type="Proteomes" id="UP000321291">
    <property type="component" value="Chromosome"/>
</dbReference>
<dbReference type="PANTHER" id="PTHR30273:SF2">
    <property type="entry name" value="PROTEIN FECR"/>
    <property type="match status" value="1"/>
</dbReference>
<dbReference type="Pfam" id="PF16344">
    <property type="entry name" value="FecR_C"/>
    <property type="match status" value="1"/>
</dbReference>
<dbReference type="Gene3D" id="2.60.120.1440">
    <property type="match status" value="1"/>
</dbReference>